<dbReference type="GO" id="GO:0005802">
    <property type="term" value="C:trans-Golgi network"/>
    <property type="evidence" value="ECO:0007669"/>
    <property type="project" value="TreeGrafter"/>
</dbReference>
<evidence type="ECO:0000259" key="1">
    <source>
        <dbReference type="Pfam" id="PF19430"/>
    </source>
</evidence>
<dbReference type="EMBL" id="FR931250">
    <property type="protein sequence ID" value="CDQ97506.1"/>
    <property type="molecule type" value="Genomic_DNA"/>
</dbReference>
<reference evidence="2" key="1">
    <citation type="journal article" date="2014" name="Nat. Commun.">
        <title>The rainbow trout genome provides novel insights into evolution after whole-genome duplication in vertebrates.</title>
        <authorList>
            <person name="Berthelot C."/>
            <person name="Brunet F."/>
            <person name="Chalopin D."/>
            <person name="Juanchich A."/>
            <person name="Bernard M."/>
            <person name="Noel B."/>
            <person name="Bento P."/>
            <person name="Da Silva C."/>
            <person name="Labadie K."/>
            <person name="Alberti A."/>
            <person name="Aury J.M."/>
            <person name="Louis A."/>
            <person name="Dehais P."/>
            <person name="Bardou P."/>
            <person name="Montfort J."/>
            <person name="Klopp C."/>
            <person name="Cabau C."/>
            <person name="Gaspin C."/>
            <person name="Thorgaard G.H."/>
            <person name="Boussaha M."/>
            <person name="Quillet E."/>
            <person name="Guyomard R."/>
            <person name="Galiana D."/>
            <person name="Bobe J."/>
            <person name="Volff J.N."/>
            <person name="Genet C."/>
            <person name="Wincker P."/>
            <person name="Jaillon O."/>
            <person name="Roest Crollius H."/>
            <person name="Guiguen Y."/>
        </authorList>
    </citation>
    <scope>NUCLEOTIDE SEQUENCE [LARGE SCALE GENOMIC DNA]</scope>
</reference>
<dbReference type="GO" id="GO:0042147">
    <property type="term" value="P:retrograde transport, endosome to Golgi"/>
    <property type="evidence" value="ECO:0007669"/>
    <property type="project" value="InterPro"/>
</dbReference>
<feature type="domain" description="TBC1" evidence="1">
    <location>
        <begin position="13"/>
        <end position="89"/>
    </location>
</feature>
<dbReference type="GO" id="GO:0099041">
    <property type="term" value="P:vesicle tethering to Golgi"/>
    <property type="evidence" value="ECO:0007669"/>
    <property type="project" value="TreeGrafter"/>
</dbReference>
<dbReference type="PaxDb" id="8022-A0A060Z0E8"/>
<dbReference type="InterPro" id="IPR039755">
    <property type="entry name" value="TBC1D23"/>
</dbReference>
<name>A0A060Z0E8_ONCMY</name>
<dbReference type="PANTHER" id="PTHR13297">
    <property type="entry name" value="TBC1 DOMAIN FAMILY MEMBER 23-RELATED"/>
    <property type="match status" value="1"/>
</dbReference>
<accession>A0A060Z0E8</accession>
<gene>
    <name evidence="2" type="ORF">GSONMT00028214001</name>
</gene>
<protein>
    <recommendedName>
        <fullName evidence="1">TBC1 domain-containing protein</fullName>
    </recommendedName>
</protein>
<dbReference type="AlphaFoldDB" id="A0A060Z0E8"/>
<dbReference type="GO" id="GO:1990403">
    <property type="term" value="P:embryonic brain development"/>
    <property type="evidence" value="ECO:0007669"/>
    <property type="project" value="TreeGrafter"/>
</dbReference>
<dbReference type="InterPro" id="IPR045799">
    <property type="entry name" value="TBC1D23_C"/>
</dbReference>
<evidence type="ECO:0000313" key="3">
    <source>
        <dbReference type="Proteomes" id="UP000193380"/>
    </source>
</evidence>
<dbReference type="Pfam" id="PF19430">
    <property type="entry name" value="TBC1D23_C"/>
    <property type="match status" value="1"/>
</dbReference>
<dbReference type="Proteomes" id="UP000193380">
    <property type="component" value="Unassembled WGS sequence"/>
</dbReference>
<dbReference type="STRING" id="8022.A0A060Z0E8"/>
<dbReference type="GO" id="GO:0005829">
    <property type="term" value="C:cytosol"/>
    <property type="evidence" value="ECO:0007669"/>
    <property type="project" value="GOC"/>
</dbReference>
<sequence length="90" mass="10396">MKNNPLTCLSLLYNRHVSSSDRVGKPYRGVKPVFSIGDEEEYDTDEIDSSSMSDDDRKEIVNIQTWMNKPDVKHHVPCNEVKETGHMFPR</sequence>
<dbReference type="PANTHER" id="PTHR13297:SF5">
    <property type="entry name" value="TBC1 DOMAIN FAMILY MEMBER 23"/>
    <property type="match status" value="1"/>
</dbReference>
<evidence type="ECO:0000313" key="2">
    <source>
        <dbReference type="EMBL" id="CDQ97506.1"/>
    </source>
</evidence>
<proteinExistence type="predicted"/>
<reference evidence="2" key="2">
    <citation type="submission" date="2014-03" db="EMBL/GenBank/DDBJ databases">
        <authorList>
            <person name="Genoscope - CEA"/>
        </authorList>
    </citation>
    <scope>NUCLEOTIDE SEQUENCE</scope>
</reference>
<organism evidence="2 3">
    <name type="scientific">Oncorhynchus mykiss</name>
    <name type="common">Rainbow trout</name>
    <name type="synonym">Salmo gairdneri</name>
    <dbReference type="NCBI Taxonomy" id="8022"/>
    <lineage>
        <taxon>Eukaryota</taxon>
        <taxon>Metazoa</taxon>
        <taxon>Chordata</taxon>
        <taxon>Craniata</taxon>
        <taxon>Vertebrata</taxon>
        <taxon>Euteleostomi</taxon>
        <taxon>Actinopterygii</taxon>
        <taxon>Neopterygii</taxon>
        <taxon>Teleostei</taxon>
        <taxon>Protacanthopterygii</taxon>
        <taxon>Salmoniformes</taxon>
        <taxon>Salmonidae</taxon>
        <taxon>Salmoninae</taxon>
        <taxon>Oncorhynchus</taxon>
    </lineage>
</organism>